<proteinExistence type="predicted"/>
<evidence type="ECO:0000256" key="1">
    <source>
        <dbReference type="SAM" id="Phobius"/>
    </source>
</evidence>
<organism evidence="2 3">
    <name type="scientific">Actinomadura rubteroloni</name>
    <dbReference type="NCBI Taxonomy" id="1926885"/>
    <lineage>
        <taxon>Bacteria</taxon>
        <taxon>Bacillati</taxon>
        <taxon>Actinomycetota</taxon>
        <taxon>Actinomycetes</taxon>
        <taxon>Streptosporangiales</taxon>
        <taxon>Thermomonosporaceae</taxon>
        <taxon>Actinomadura</taxon>
    </lineage>
</organism>
<accession>A0A2P4UKP9</accession>
<name>A0A2P4UKP9_9ACTN</name>
<gene>
    <name evidence="2" type="ORF">BTM25_00110</name>
</gene>
<sequence length="238" mass="25019">MKGRRTVDDRPASAPLGFRETSGVEVRIGAPGGRRGGGGRRTGFAAVAVAVLAVLGVVAFVFLPGRGDDAPPAVTTSGDLDAAFADAGRPVDVATTDGSRYRVAAVTGGASGSSAYIEYVLANPSPTAKALLDFPADLFLKKDLLAARDRGRCMWQTGVPDAMCTPPTRSEVVRNLAGGALLPGDGDDRYLPPASAFLVRTTVQVPVRSSVRRADLRLYLWKKLYVDDQYARLAPFPG</sequence>
<evidence type="ECO:0000313" key="3">
    <source>
        <dbReference type="Proteomes" id="UP000242367"/>
    </source>
</evidence>
<comment type="caution">
    <text evidence="2">The sequence shown here is derived from an EMBL/GenBank/DDBJ whole genome shotgun (WGS) entry which is preliminary data.</text>
</comment>
<dbReference type="AlphaFoldDB" id="A0A2P4UKP9"/>
<dbReference type="Proteomes" id="UP000242367">
    <property type="component" value="Unassembled WGS sequence"/>
</dbReference>
<keyword evidence="1" id="KW-0812">Transmembrane</keyword>
<evidence type="ECO:0000313" key="2">
    <source>
        <dbReference type="EMBL" id="POM25630.1"/>
    </source>
</evidence>
<dbReference type="EMBL" id="MTBP01000001">
    <property type="protein sequence ID" value="POM25630.1"/>
    <property type="molecule type" value="Genomic_DNA"/>
</dbReference>
<keyword evidence="1" id="KW-1133">Transmembrane helix</keyword>
<keyword evidence="1" id="KW-0472">Membrane</keyword>
<protein>
    <submittedName>
        <fullName evidence="2">Uncharacterized protein</fullName>
    </submittedName>
</protein>
<feature type="transmembrane region" description="Helical" evidence="1">
    <location>
        <begin position="44"/>
        <end position="63"/>
    </location>
</feature>
<keyword evidence="3" id="KW-1185">Reference proteome</keyword>
<reference evidence="2 3" key="1">
    <citation type="journal article" date="2017" name="Chemistry">
        <title>Isolation, Biosynthesis and Chemical Modifications of Rubterolones A-F: Rare Tropolone Alkaloids from Actinomadura sp. 5-2.</title>
        <authorList>
            <person name="Guo H."/>
            <person name="Benndorf R."/>
            <person name="Leichnitz D."/>
            <person name="Klassen J.L."/>
            <person name="Vollmers J."/>
            <person name="Gorls H."/>
            <person name="Steinacker M."/>
            <person name="Weigel C."/>
            <person name="Dahse H.M."/>
            <person name="Kaster A.K."/>
            <person name="de Beer Z.W."/>
            <person name="Poulsen M."/>
            <person name="Beemelmanns C."/>
        </authorList>
    </citation>
    <scope>NUCLEOTIDE SEQUENCE [LARGE SCALE GENOMIC DNA]</scope>
    <source>
        <strain evidence="2 3">5-2</strain>
    </source>
</reference>